<accession>A0A194VUV5</accession>
<dbReference type="Proteomes" id="UP000078559">
    <property type="component" value="Chromosome 3"/>
</dbReference>
<feature type="region of interest" description="Disordered" evidence="2">
    <location>
        <begin position="21"/>
        <end position="45"/>
    </location>
</feature>
<keyword evidence="1" id="KW-0175">Coiled coil</keyword>
<gene>
    <name evidence="3" type="ORF">VM1G_03319</name>
</gene>
<keyword evidence="4" id="KW-1185">Reference proteome</keyword>
<feature type="coiled-coil region" evidence="1">
    <location>
        <begin position="137"/>
        <end position="214"/>
    </location>
</feature>
<proteinExistence type="predicted"/>
<organism evidence="3 4">
    <name type="scientific">Cytospora mali</name>
    <name type="common">Apple Valsa canker fungus</name>
    <name type="synonym">Valsa mali</name>
    <dbReference type="NCBI Taxonomy" id="578113"/>
    <lineage>
        <taxon>Eukaryota</taxon>
        <taxon>Fungi</taxon>
        <taxon>Dikarya</taxon>
        <taxon>Ascomycota</taxon>
        <taxon>Pezizomycotina</taxon>
        <taxon>Sordariomycetes</taxon>
        <taxon>Sordariomycetidae</taxon>
        <taxon>Diaporthales</taxon>
        <taxon>Cytosporaceae</taxon>
        <taxon>Cytospora</taxon>
    </lineage>
</organism>
<reference evidence="3" key="1">
    <citation type="submission" date="2014-12" db="EMBL/GenBank/DDBJ databases">
        <title>Genome Sequence of Valsa Canker Pathogens Uncovers a Specific Adaption of Colonization on Woody Bark.</title>
        <authorList>
            <person name="Yin Z."/>
            <person name="Liu H."/>
            <person name="Gao X."/>
            <person name="Li Z."/>
            <person name="Song N."/>
            <person name="Ke X."/>
            <person name="Dai Q."/>
            <person name="Wu Y."/>
            <person name="Sun Y."/>
            <person name="Xu J.-R."/>
            <person name="Kang Z.K."/>
            <person name="Wang L."/>
            <person name="Huang L."/>
        </authorList>
    </citation>
    <scope>NUCLEOTIDE SEQUENCE [LARGE SCALE GENOMIC DNA]</scope>
    <source>
        <strain evidence="3">03-8</strain>
    </source>
</reference>
<evidence type="ECO:0000256" key="1">
    <source>
        <dbReference type="SAM" id="Coils"/>
    </source>
</evidence>
<dbReference type="OrthoDB" id="4741350at2759"/>
<protein>
    <submittedName>
        <fullName evidence="3">Uncharacterized protein</fullName>
    </submittedName>
</protein>
<dbReference type="SMR" id="A0A194VUV5"/>
<dbReference type="AlphaFoldDB" id="A0A194VUV5"/>
<dbReference type="EMBL" id="CM003100">
    <property type="protein sequence ID" value="KUI67989.1"/>
    <property type="molecule type" value="Genomic_DNA"/>
</dbReference>
<evidence type="ECO:0000256" key="2">
    <source>
        <dbReference type="SAM" id="MobiDB-lite"/>
    </source>
</evidence>
<feature type="coiled-coil region" evidence="1">
    <location>
        <begin position="56"/>
        <end position="83"/>
    </location>
</feature>
<evidence type="ECO:0000313" key="3">
    <source>
        <dbReference type="EMBL" id="KUI67989.1"/>
    </source>
</evidence>
<sequence>MAKDYWIETLPSGRQRFVKTATAPSLRRAHSDPHDGSSQSSRSRRVDFLDVTREEYNTLLVRERALNQENEELRRKNTALRANWRTCDDELRRIHSRVPSLEDAVRNLEYENRELRGGFDDHHHHHHHRGGRERDEVRRLRNKNTKLRNDNDTLAARVRSLERDIREGVGDRARRLMEELNAWRRRYEALDIAMEKLQRKLDYATSRNKILESDNEYLVRQEMKYKGEVTRLDAILRHHGLSVSR</sequence>
<evidence type="ECO:0000313" key="4">
    <source>
        <dbReference type="Proteomes" id="UP000078559"/>
    </source>
</evidence>
<name>A0A194VUV5_CYTMA</name>